<proteinExistence type="predicted"/>
<name>A0ABT2VTB0_9FLAO</name>
<protein>
    <submittedName>
        <fullName evidence="1">Prevent-host-death protein</fullName>
    </submittedName>
</protein>
<accession>A0ABT2VTB0</accession>
<gene>
    <name evidence="1" type="ORF">N0B16_02225</name>
</gene>
<evidence type="ECO:0000313" key="1">
    <source>
        <dbReference type="EMBL" id="MCU7613240.1"/>
    </source>
</evidence>
<dbReference type="EMBL" id="JAOTEN010000001">
    <property type="protein sequence ID" value="MCU7613240.1"/>
    <property type="molecule type" value="Genomic_DNA"/>
</dbReference>
<dbReference type="RefSeq" id="WP_262989087.1">
    <property type="nucleotide sequence ID" value="NZ_JAOTEN010000001.1"/>
</dbReference>
<comment type="caution">
    <text evidence="1">The sequence shown here is derived from an EMBL/GenBank/DDBJ whole genome shotgun (WGS) entry which is preliminary data.</text>
</comment>
<keyword evidence="2" id="KW-1185">Reference proteome</keyword>
<reference evidence="2" key="1">
    <citation type="submission" date="2023-07" db="EMBL/GenBank/DDBJ databases">
        <title>Chryseobacterium sp. GMJ5 Genome sequencing and assembly.</title>
        <authorList>
            <person name="Jung Y."/>
        </authorList>
    </citation>
    <scope>NUCLEOTIDE SEQUENCE [LARGE SCALE GENOMIC DNA]</scope>
    <source>
        <strain evidence="2">GMJ5</strain>
    </source>
</reference>
<organism evidence="1 2">
    <name type="scientific">Chryseobacterium gilvum</name>
    <dbReference type="NCBI Taxonomy" id="2976534"/>
    <lineage>
        <taxon>Bacteria</taxon>
        <taxon>Pseudomonadati</taxon>
        <taxon>Bacteroidota</taxon>
        <taxon>Flavobacteriia</taxon>
        <taxon>Flavobacteriales</taxon>
        <taxon>Weeksellaceae</taxon>
        <taxon>Chryseobacterium group</taxon>
        <taxon>Chryseobacterium</taxon>
    </lineage>
</organism>
<dbReference type="Proteomes" id="UP001208114">
    <property type="component" value="Unassembled WGS sequence"/>
</dbReference>
<sequence length="116" mass="13942">MNYKLQLRMQESNPNLVYNTIIFDTFKVNIVERYYGSVPKLCDVSFRVRTLDDVIIKKKDGNVRIRITGEDLDIYVRLLKVLGSYNYRNHLIKRDEADQDFVHFILRMVIMNYQFN</sequence>
<evidence type="ECO:0000313" key="2">
    <source>
        <dbReference type="Proteomes" id="UP001208114"/>
    </source>
</evidence>